<proteinExistence type="predicted"/>
<evidence type="ECO:0000259" key="3">
    <source>
        <dbReference type="PROSITE" id="PS50157"/>
    </source>
</evidence>
<dbReference type="OrthoDB" id="8117402at2759"/>
<dbReference type="AlphaFoldDB" id="A0A165P9T0"/>
<dbReference type="SUPFAM" id="SSF57667">
    <property type="entry name" value="beta-beta-alpha zinc fingers"/>
    <property type="match status" value="1"/>
</dbReference>
<evidence type="ECO:0000313" key="4">
    <source>
        <dbReference type="EMBL" id="KZW01856.1"/>
    </source>
</evidence>
<dbReference type="InParanoid" id="A0A165P9T0"/>
<protein>
    <recommendedName>
        <fullName evidence="3">C2H2-type domain-containing protein</fullName>
    </recommendedName>
</protein>
<gene>
    <name evidence="4" type="ORF">EXIGLDRAFT_760460</name>
</gene>
<feature type="region of interest" description="Disordered" evidence="2">
    <location>
        <begin position="1"/>
        <end position="29"/>
    </location>
</feature>
<dbReference type="SMART" id="SM00355">
    <property type="entry name" value="ZnF_C2H2"/>
    <property type="match status" value="2"/>
</dbReference>
<evidence type="ECO:0000313" key="5">
    <source>
        <dbReference type="Proteomes" id="UP000077266"/>
    </source>
</evidence>
<name>A0A165P9T0_EXIGL</name>
<dbReference type="EMBL" id="KV425891">
    <property type="protein sequence ID" value="KZW01856.1"/>
    <property type="molecule type" value="Genomic_DNA"/>
</dbReference>
<evidence type="ECO:0000256" key="2">
    <source>
        <dbReference type="SAM" id="MobiDB-lite"/>
    </source>
</evidence>
<accession>A0A165P9T0</accession>
<keyword evidence="1" id="KW-0479">Metal-binding</keyword>
<keyword evidence="5" id="KW-1185">Reference proteome</keyword>
<dbReference type="InterPro" id="IPR036236">
    <property type="entry name" value="Znf_C2H2_sf"/>
</dbReference>
<dbReference type="GO" id="GO:0008270">
    <property type="term" value="F:zinc ion binding"/>
    <property type="evidence" value="ECO:0007669"/>
    <property type="project" value="UniProtKB-KW"/>
</dbReference>
<organism evidence="4 5">
    <name type="scientific">Exidia glandulosa HHB12029</name>
    <dbReference type="NCBI Taxonomy" id="1314781"/>
    <lineage>
        <taxon>Eukaryota</taxon>
        <taxon>Fungi</taxon>
        <taxon>Dikarya</taxon>
        <taxon>Basidiomycota</taxon>
        <taxon>Agaricomycotina</taxon>
        <taxon>Agaricomycetes</taxon>
        <taxon>Auriculariales</taxon>
        <taxon>Exidiaceae</taxon>
        <taxon>Exidia</taxon>
    </lineage>
</organism>
<evidence type="ECO:0000256" key="1">
    <source>
        <dbReference type="PROSITE-ProRule" id="PRU00042"/>
    </source>
</evidence>
<feature type="domain" description="C2H2-type" evidence="3">
    <location>
        <begin position="190"/>
        <end position="219"/>
    </location>
</feature>
<keyword evidence="1" id="KW-0863">Zinc-finger</keyword>
<reference evidence="4 5" key="1">
    <citation type="journal article" date="2016" name="Mol. Biol. Evol.">
        <title>Comparative Genomics of Early-Diverging Mushroom-Forming Fungi Provides Insights into the Origins of Lignocellulose Decay Capabilities.</title>
        <authorList>
            <person name="Nagy L.G."/>
            <person name="Riley R."/>
            <person name="Tritt A."/>
            <person name="Adam C."/>
            <person name="Daum C."/>
            <person name="Floudas D."/>
            <person name="Sun H."/>
            <person name="Yadav J.S."/>
            <person name="Pangilinan J."/>
            <person name="Larsson K.H."/>
            <person name="Matsuura K."/>
            <person name="Barry K."/>
            <person name="Labutti K."/>
            <person name="Kuo R."/>
            <person name="Ohm R.A."/>
            <person name="Bhattacharya S.S."/>
            <person name="Shirouzu T."/>
            <person name="Yoshinaga Y."/>
            <person name="Martin F.M."/>
            <person name="Grigoriev I.V."/>
            <person name="Hibbett D.S."/>
        </authorList>
    </citation>
    <scope>NUCLEOTIDE SEQUENCE [LARGE SCALE GENOMIC DNA]</scope>
    <source>
        <strain evidence="4 5">HHB12029</strain>
    </source>
</reference>
<dbReference type="STRING" id="1314781.A0A165P9T0"/>
<feature type="domain" description="C2H2-type" evidence="3">
    <location>
        <begin position="159"/>
        <end position="187"/>
    </location>
</feature>
<keyword evidence="1" id="KW-0862">Zinc</keyword>
<dbReference type="Gene3D" id="3.30.160.60">
    <property type="entry name" value="Classic Zinc Finger"/>
    <property type="match status" value="2"/>
</dbReference>
<dbReference type="Proteomes" id="UP000077266">
    <property type="component" value="Unassembled WGS sequence"/>
</dbReference>
<sequence length="221" mass="24664">MYSHRDQYSQQHDGQQRPTLPSLSTYLGPTQVPSALQAHAVYQQQHHQQTPHYQQSLPSLSQLLNQPGNPYTAQQQQQLLEQQQYAYTQQHQGYALPVAHHVQQQQQSLSYAAYPPLPASPAPPSMPVRYASPVPHQQYASPSPPASPVGGTPTPARPFACDFCKAGFSRPHDLKRHRASVHFRNDAEGPTCNRCGRPFSRPDALRRHAQRGCHVGEDGDN</sequence>
<feature type="compositionally biased region" description="Polar residues" evidence="2">
    <location>
        <begin position="8"/>
        <end position="29"/>
    </location>
</feature>
<dbReference type="PROSITE" id="PS50157">
    <property type="entry name" value="ZINC_FINGER_C2H2_2"/>
    <property type="match status" value="2"/>
</dbReference>
<dbReference type="InterPro" id="IPR013087">
    <property type="entry name" value="Znf_C2H2_type"/>
</dbReference>
<dbReference type="Pfam" id="PF00096">
    <property type="entry name" value="zf-C2H2"/>
    <property type="match status" value="2"/>
</dbReference>
<dbReference type="PROSITE" id="PS00028">
    <property type="entry name" value="ZINC_FINGER_C2H2_1"/>
    <property type="match status" value="2"/>
</dbReference>